<dbReference type="GO" id="GO:0005886">
    <property type="term" value="C:plasma membrane"/>
    <property type="evidence" value="ECO:0007669"/>
    <property type="project" value="UniProtKB-SubCell"/>
</dbReference>
<feature type="transmembrane region" description="Helical" evidence="9">
    <location>
        <begin position="64"/>
        <end position="84"/>
    </location>
</feature>
<organism evidence="11 12">
    <name type="scientific">Streptomyces violaceusniger (strain Tu 4113)</name>
    <dbReference type="NCBI Taxonomy" id="653045"/>
    <lineage>
        <taxon>Bacteria</taxon>
        <taxon>Bacillati</taxon>
        <taxon>Actinomycetota</taxon>
        <taxon>Actinomycetes</taxon>
        <taxon>Kitasatosporales</taxon>
        <taxon>Streptomycetaceae</taxon>
        <taxon>Streptomyces</taxon>
        <taxon>Streptomyces violaceusniger group</taxon>
    </lineage>
</organism>
<dbReference type="AlphaFoldDB" id="G2P269"/>
<dbReference type="Gene3D" id="1.20.1250.20">
    <property type="entry name" value="MFS general substrate transporter like domains"/>
    <property type="match status" value="1"/>
</dbReference>
<dbReference type="HOGENOM" id="CLU_000960_28_2_11"/>
<dbReference type="GO" id="GO:0022857">
    <property type="term" value="F:transmembrane transporter activity"/>
    <property type="evidence" value="ECO:0007669"/>
    <property type="project" value="InterPro"/>
</dbReference>
<dbReference type="Proteomes" id="UP000008703">
    <property type="component" value="Chromosome"/>
</dbReference>
<accession>G2P269</accession>
<evidence type="ECO:0000313" key="11">
    <source>
        <dbReference type="EMBL" id="AEM81611.1"/>
    </source>
</evidence>
<keyword evidence="6 9" id="KW-0472">Membrane</keyword>
<keyword evidence="12" id="KW-1185">Reference proteome</keyword>
<evidence type="ECO:0000256" key="7">
    <source>
        <dbReference type="ARBA" id="ARBA00023251"/>
    </source>
</evidence>
<evidence type="ECO:0000256" key="1">
    <source>
        <dbReference type="ARBA" id="ARBA00004651"/>
    </source>
</evidence>
<feature type="transmembrane region" description="Helical" evidence="9">
    <location>
        <begin position="179"/>
        <end position="201"/>
    </location>
</feature>
<comment type="subcellular location">
    <subcellularLocation>
        <location evidence="1">Cell membrane</location>
        <topology evidence="1">Multi-pass membrane protein</topology>
    </subcellularLocation>
</comment>
<evidence type="ECO:0000256" key="8">
    <source>
        <dbReference type="SAM" id="MobiDB-lite"/>
    </source>
</evidence>
<name>G2P269_STRV4</name>
<evidence type="ECO:0000256" key="3">
    <source>
        <dbReference type="ARBA" id="ARBA00022475"/>
    </source>
</evidence>
<feature type="transmembrane region" description="Helical" evidence="9">
    <location>
        <begin position="317"/>
        <end position="339"/>
    </location>
</feature>
<dbReference type="CDD" id="cd17321">
    <property type="entry name" value="MFS_MMR_MDR_like"/>
    <property type="match status" value="1"/>
</dbReference>
<keyword evidence="3" id="KW-1003">Cell membrane</keyword>
<evidence type="ECO:0000259" key="10">
    <source>
        <dbReference type="PROSITE" id="PS50850"/>
    </source>
</evidence>
<feature type="transmembrane region" description="Helical" evidence="9">
    <location>
        <begin position="372"/>
        <end position="397"/>
    </location>
</feature>
<dbReference type="eggNOG" id="COG0477">
    <property type="taxonomic scope" value="Bacteria"/>
</dbReference>
<dbReference type="InterPro" id="IPR011701">
    <property type="entry name" value="MFS"/>
</dbReference>
<evidence type="ECO:0000256" key="2">
    <source>
        <dbReference type="ARBA" id="ARBA00022448"/>
    </source>
</evidence>
<evidence type="ECO:0000256" key="6">
    <source>
        <dbReference type="ARBA" id="ARBA00023136"/>
    </source>
</evidence>
<keyword evidence="7" id="KW-0046">Antibiotic resistance</keyword>
<keyword evidence="2" id="KW-0813">Transport</keyword>
<dbReference type="InterPro" id="IPR020846">
    <property type="entry name" value="MFS_dom"/>
</dbReference>
<dbReference type="KEGG" id="svl:Strvi_1876"/>
<dbReference type="SUPFAM" id="SSF103473">
    <property type="entry name" value="MFS general substrate transporter"/>
    <property type="match status" value="1"/>
</dbReference>
<dbReference type="InterPro" id="IPR036259">
    <property type="entry name" value="MFS_trans_sf"/>
</dbReference>
<dbReference type="PANTHER" id="PTHR42718:SF47">
    <property type="entry name" value="METHYL VIOLOGEN RESISTANCE PROTEIN SMVA"/>
    <property type="match status" value="1"/>
</dbReference>
<dbReference type="Pfam" id="PF07690">
    <property type="entry name" value="MFS_1"/>
    <property type="match status" value="1"/>
</dbReference>
<dbReference type="EMBL" id="CP002994">
    <property type="protein sequence ID" value="AEM81611.1"/>
    <property type="molecule type" value="Genomic_DNA"/>
</dbReference>
<evidence type="ECO:0000256" key="4">
    <source>
        <dbReference type="ARBA" id="ARBA00022692"/>
    </source>
</evidence>
<sequence>MTSTSTSTSTSISTSTGPRAGRKEWTAFVVLMLPLLLVSMDVSVLYFAVPAISRELHPSSTQQLWIFDIYAFALAGLLITMGALGDRFGRRKLLLFGAAAFGAASVAAAYAQSAEMLIAARAVLGIGGATLMPSTMALIRNLFLDEKQRAKAIAIWSSAMAGGIALGSVLSGVMIEHFWWGSVFLINVPAMVLLLALVPLLVPEFKDPKPGAFDLPSVPLSLAAVLPVIYGLKKTAADNGVSPIPLLSVVAGLAIGAAFIRRQRTRRDAMISPELFHHRGFGPSIALNALATFAMMGSAYFTTQYLQSVLGKSPLEAALWSLAPSVCVGIAGPAAAVAVQRGADRAQVIGAGFVTGAIGYGILALAGTDALWTVLIGAAVLASGIVMVMSLVTDLAIGTVPPKRAGSAAALLETGQEFGGAMGMAVLGSVGTAVYRSDVKDSLGGGLPSGALDQVHETLGAAVAVAGKLKGRTGEQMLDAAREAFTHGMRIACGAGAVVLVAAAVLALVTLRRVGAAEGAAGCADTAGGAATARDADTAGDVPSTGAGVPSTGTDGTAVRGETVSEAAVPGR</sequence>
<feature type="transmembrane region" description="Helical" evidence="9">
    <location>
        <begin position="491"/>
        <end position="511"/>
    </location>
</feature>
<gene>
    <name evidence="11" type="ORF">Strvi_1876</name>
</gene>
<feature type="transmembrane region" description="Helical" evidence="9">
    <location>
        <begin position="213"/>
        <end position="232"/>
    </location>
</feature>
<feature type="transmembrane region" description="Helical" evidence="9">
    <location>
        <begin position="346"/>
        <end position="366"/>
    </location>
</feature>
<keyword evidence="5 9" id="KW-1133">Transmembrane helix</keyword>
<proteinExistence type="predicted"/>
<evidence type="ECO:0000313" key="12">
    <source>
        <dbReference type="Proteomes" id="UP000008703"/>
    </source>
</evidence>
<keyword evidence="4 9" id="KW-0812">Transmembrane</keyword>
<feature type="region of interest" description="Disordered" evidence="8">
    <location>
        <begin position="533"/>
        <end position="572"/>
    </location>
</feature>
<dbReference type="PANTHER" id="PTHR42718">
    <property type="entry name" value="MAJOR FACILITATOR SUPERFAMILY MULTIDRUG TRANSPORTER MFSC"/>
    <property type="match status" value="1"/>
</dbReference>
<dbReference type="PROSITE" id="PS50850">
    <property type="entry name" value="MFS"/>
    <property type="match status" value="1"/>
</dbReference>
<feature type="transmembrane region" description="Helical" evidence="9">
    <location>
        <begin position="118"/>
        <end position="140"/>
    </location>
</feature>
<feature type="domain" description="Major facilitator superfamily (MFS) profile" evidence="10">
    <location>
        <begin position="27"/>
        <end position="515"/>
    </location>
</feature>
<feature type="transmembrane region" description="Helical" evidence="9">
    <location>
        <begin position="281"/>
        <end position="302"/>
    </location>
</feature>
<feature type="transmembrane region" description="Helical" evidence="9">
    <location>
        <begin position="244"/>
        <end position="260"/>
    </location>
</feature>
<dbReference type="Gene3D" id="1.20.1720.10">
    <property type="entry name" value="Multidrug resistance protein D"/>
    <property type="match status" value="1"/>
</dbReference>
<evidence type="ECO:0000256" key="5">
    <source>
        <dbReference type="ARBA" id="ARBA00022989"/>
    </source>
</evidence>
<evidence type="ECO:0000256" key="9">
    <source>
        <dbReference type="SAM" id="Phobius"/>
    </source>
</evidence>
<protein>
    <submittedName>
        <fullName evidence="11">Major facilitator superfamily MFS_1</fullName>
    </submittedName>
</protein>
<feature type="transmembrane region" description="Helical" evidence="9">
    <location>
        <begin position="28"/>
        <end position="52"/>
    </location>
</feature>
<reference evidence="11" key="1">
    <citation type="submission" date="2011-08" db="EMBL/GenBank/DDBJ databases">
        <title>Complete sequence of chromosome of Streptomyces violaceusniger Tu 4113.</title>
        <authorList>
            <consortium name="US DOE Joint Genome Institute"/>
            <person name="Lucas S."/>
            <person name="Han J."/>
            <person name="Lapidus A."/>
            <person name="Cheng J.-F."/>
            <person name="Goodwin L."/>
            <person name="Pitluck S."/>
            <person name="Peters L."/>
            <person name="Ivanova N."/>
            <person name="Daligault H."/>
            <person name="Detter J.C."/>
            <person name="Han C."/>
            <person name="Tapia R."/>
            <person name="Land M."/>
            <person name="Hauser L."/>
            <person name="Kyrpides N."/>
            <person name="Ivanova N."/>
            <person name="Pagani I."/>
            <person name="Hagen A."/>
            <person name="Katz L."/>
            <person name="Fiedler H.-P."/>
            <person name="Keasling J."/>
            <person name="Fortman J."/>
            <person name="Woyke T."/>
        </authorList>
    </citation>
    <scope>NUCLEOTIDE SEQUENCE [LARGE SCALE GENOMIC DNA]</scope>
    <source>
        <strain evidence="11">Tu 4113</strain>
    </source>
</reference>
<dbReference type="RefSeq" id="WP_014055121.1">
    <property type="nucleotide sequence ID" value="NC_015957.1"/>
</dbReference>
<feature type="transmembrane region" description="Helical" evidence="9">
    <location>
        <begin position="152"/>
        <end position="173"/>
    </location>
</feature>
<dbReference type="GO" id="GO:0046677">
    <property type="term" value="P:response to antibiotic"/>
    <property type="evidence" value="ECO:0007669"/>
    <property type="project" value="UniProtKB-KW"/>
</dbReference>
<feature type="transmembrane region" description="Helical" evidence="9">
    <location>
        <begin position="93"/>
        <end position="112"/>
    </location>
</feature>